<evidence type="ECO:0000313" key="9">
    <source>
        <dbReference type="Proteomes" id="UP000291562"/>
    </source>
</evidence>
<keyword evidence="9" id="KW-1185">Reference proteome</keyword>
<keyword evidence="6" id="KW-0472">Membrane</keyword>
<evidence type="ECO:0000256" key="4">
    <source>
        <dbReference type="ARBA" id="ARBA00022825"/>
    </source>
</evidence>
<keyword evidence="2" id="KW-0645">Protease</keyword>
<dbReference type="AlphaFoldDB" id="A0A411HFB3"/>
<keyword evidence="4" id="KW-0720">Serine protease</keyword>
<evidence type="ECO:0000259" key="7">
    <source>
        <dbReference type="Pfam" id="PF01343"/>
    </source>
</evidence>
<reference evidence="8 9" key="1">
    <citation type="submission" date="2019-01" db="EMBL/GenBank/DDBJ databases">
        <title>Pseudolysobacter antarctica gen. nov., sp. nov., isolated from Fildes Peninsula, Antarctica.</title>
        <authorList>
            <person name="Wei Z."/>
            <person name="Peng F."/>
        </authorList>
    </citation>
    <scope>NUCLEOTIDE SEQUENCE [LARGE SCALE GENOMIC DNA]</scope>
    <source>
        <strain evidence="8 9">AQ6-296</strain>
    </source>
</reference>
<dbReference type="GO" id="GO:0016020">
    <property type="term" value="C:membrane"/>
    <property type="evidence" value="ECO:0007669"/>
    <property type="project" value="InterPro"/>
</dbReference>
<protein>
    <submittedName>
        <fullName evidence="8">Signal peptide peptidase SppA</fullName>
    </submittedName>
</protein>
<dbReference type="InterPro" id="IPR047272">
    <property type="entry name" value="S49_SppA_C"/>
</dbReference>
<sequence>MAEQRPNIIVRFFRINARFFRALWNTVNFTRRLVFNLIFVFLLVIFFSAMFAKAPRIAERTALVVDPKGAIVEQFTAAPAQRALDKIAGNERREVQLRDLVHALDSAAKDTRIERVVFIPDEISSVGQASSREIAAALDRVKTAGKEVITVSNGMSQSQYLLAAHSTQILLHPDGAVLLEGLGRYHTYYKEALDKLGVDVHVFRVGEYKSAVEPYMLDHGSAEAKEADLFWMSSVWNDYLADVGTQRKIAPATLQSDIEHYPELLKASAGDLADVALKQKLVDQLATRDQARDLLIAKGVKDEAEHTFRQIDLRDYLSQIEHDNLGDMRPEIGVVVAEGEMSGAEQPAGAIGGESTARLLREAREDENLKAIVLRVNSPGGEAFVSEVIRREVELTRKAGKPIVVSMGDVAASGGYWISMNADEIWAEPNTITGSIGIFGLFMNIPNTLAKIGIHADGVGTTSLAGAFDVRLPLDPKVGALIQSVIDKGYQNFIGKVAAARGKTAAQIDLIARGRVWSGIQAKERGLVDQLGGLREATASAAKRAHLGDDYRVTYVEKEQSTWERFALSLSSEAQVKLGLHLDFGLPAALFANQEIRQQLRLLSSLQNNKPGVFAYCFCEIK</sequence>
<comment type="similarity">
    <text evidence="1">Belongs to the peptidase S49 family.</text>
</comment>
<dbReference type="CDD" id="cd07023">
    <property type="entry name" value="S49_Sppa_N_C"/>
    <property type="match status" value="1"/>
</dbReference>
<gene>
    <name evidence="8" type="primary">sppA</name>
    <name evidence="8" type="ORF">ELE36_01635</name>
</gene>
<proteinExistence type="inferred from homology"/>
<dbReference type="Pfam" id="PF01343">
    <property type="entry name" value="Peptidase_S49"/>
    <property type="match status" value="2"/>
</dbReference>
<accession>A0A411HFB3</accession>
<evidence type="ECO:0000313" key="8">
    <source>
        <dbReference type="EMBL" id="QBB69180.1"/>
    </source>
</evidence>
<keyword evidence="6" id="KW-0812">Transmembrane</keyword>
<dbReference type="GO" id="GO:0008236">
    <property type="term" value="F:serine-type peptidase activity"/>
    <property type="evidence" value="ECO:0007669"/>
    <property type="project" value="UniProtKB-KW"/>
</dbReference>
<name>A0A411HFB3_9GAMM</name>
<feature type="domain" description="Peptidase S49" evidence="7">
    <location>
        <begin position="142"/>
        <end position="293"/>
    </location>
</feature>
<dbReference type="SUPFAM" id="SSF52096">
    <property type="entry name" value="ClpP/crotonase"/>
    <property type="match status" value="2"/>
</dbReference>
<evidence type="ECO:0000256" key="1">
    <source>
        <dbReference type="ARBA" id="ARBA00008683"/>
    </source>
</evidence>
<organism evidence="8 9">
    <name type="scientific">Pseudolysobacter antarcticus</name>
    <dbReference type="NCBI Taxonomy" id="2511995"/>
    <lineage>
        <taxon>Bacteria</taxon>
        <taxon>Pseudomonadati</taxon>
        <taxon>Pseudomonadota</taxon>
        <taxon>Gammaproteobacteria</taxon>
        <taxon>Lysobacterales</taxon>
        <taxon>Rhodanobacteraceae</taxon>
        <taxon>Pseudolysobacter</taxon>
    </lineage>
</organism>
<dbReference type="EMBL" id="CP035704">
    <property type="protein sequence ID" value="QBB69180.1"/>
    <property type="molecule type" value="Genomic_DNA"/>
</dbReference>
<dbReference type="NCBIfam" id="TIGR00705">
    <property type="entry name" value="SppA_67K"/>
    <property type="match status" value="1"/>
</dbReference>
<dbReference type="InterPro" id="IPR029045">
    <property type="entry name" value="ClpP/crotonase-like_dom_sf"/>
</dbReference>
<dbReference type="InterPro" id="IPR047217">
    <property type="entry name" value="S49_SppA_67K_type_N"/>
</dbReference>
<keyword evidence="6" id="KW-1133">Transmembrane helix</keyword>
<dbReference type="GO" id="GO:0006465">
    <property type="term" value="P:signal peptide processing"/>
    <property type="evidence" value="ECO:0007669"/>
    <property type="project" value="InterPro"/>
</dbReference>
<feature type="active site" description="Proton donor/acceptor" evidence="5">
    <location>
        <position position="209"/>
    </location>
</feature>
<dbReference type="InterPro" id="IPR002142">
    <property type="entry name" value="Peptidase_S49"/>
</dbReference>
<dbReference type="Proteomes" id="UP000291562">
    <property type="component" value="Chromosome"/>
</dbReference>
<evidence type="ECO:0000256" key="5">
    <source>
        <dbReference type="PIRSR" id="PIRSR001217-1"/>
    </source>
</evidence>
<dbReference type="RefSeq" id="WP_129831436.1">
    <property type="nucleotide sequence ID" value="NZ_CP035704.1"/>
</dbReference>
<feature type="active site" description="Nucleophile" evidence="5">
    <location>
        <position position="413"/>
    </location>
</feature>
<dbReference type="Gene3D" id="6.20.330.10">
    <property type="match status" value="1"/>
</dbReference>
<evidence type="ECO:0000256" key="6">
    <source>
        <dbReference type="SAM" id="Phobius"/>
    </source>
</evidence>
<feature type="transmembrane region" description="Helical" evidence="6">
    <location>
        <begin position="33"/>
        <end position="52"/>
    </location>
</feature>
<dbReference type="Gene3D" id="3.90.226.10">
    <property type="entry name" value="2-enoyl-CoA Hydratase, Chain A, domain 1"/>
    <property type="match status" value="3"/>
</dbReference>
<dbReference type="KEGG" id="xbc:ELE36_01635"/>
<dbReference type="PANTHER" id="PTHR33209">
    <property type="entry name" value="PROTEASE 4"/>
    <property type="match status" value="1"/>
</dbReference>
<keyword evidence="3" id="KW-0378">Hydrolase</keyword>
<dbReference type="CDD" id="cd07018">
    <property type="entry name" value="S49_SppA_67K_type"/>
    <property type="match status" value="1"/>
</dbReference>
<dbReference type="PIRSF" id="PIRSF001217">
    <property type="entry name" value="Protease_4_SppA"/>
    <property type="match status" value="1"/>
</dbReference>
<feature type="domain" description="Peptidase S49" evidence="7">
    <location>
        <begin position="397"/>
        <end position="547"/>
    </location>
</feature>
<evidence type="ECO:0000256" key="3">
    <source>
        <dbReference type="ARBA" id="ARBA00022801"/>
    </source>
</evidence>
<dbReference type="PANTHER" id="PTHR33209:SF1">
    <property type="entry name" value="PEPTIDASE S49 DOMAIN-CONTAINING PROTEIN"/>
    <property type="match status" value="1"/>
</dbReference>
<dbReference type="OrthoDB" id="9764363at2"/>
<evidence type="ECO:0000256" key="2">
    <source>
        <dbReference type="ARBA" id="ARBA00022670"/>
    </source>
</evidence>
<dbReference type="InterPro" id="IPR004634">
    <property type="entry name" value="Pept_S49_pIV"/>
</dbReference>